<evidence type="ECO:0000313" key="3">
    <source>
        <dbReference type="Proteomes" id="UP000494111"/>
    </source>
</evidence>
<reference evidence="2 3" key="1">
    <citation type="submission" date="2020-04" db="EMBL/GenBank/DDBJ databases">
        <authorList>
            <person name="De Canck E."/>
        </authorList>
    </citation>
    <scope>NUCLEOTIDE SEQUENCE [LARGE SCALE GENOMIC DNA]</scope>
    <source>
        <strain evidence="2 3">LMG 3458</strain>
    </source>
</reference>
<sequence length="325" mass="34194">MLQAPQRTGLSGPTLIRLLTRLTDVDVPESRQPLSDHLSQWLGWTDAIALSAALNNRPPAIAPGARQFSSQEERECERVRTTLADAIASDTAATAAKRVMPGQIPAKAAAALQADDADYANFRQRYLSLQHTMETSIGNLRSRLRGMVAAKAPEMTRLAVVDAIMDRALLPRERALLGAIPKLLQGHFDRLRLAEKAALDDVAAQAEALALAQAEAEAQALADAEAEANAEVEGNAEGDAKADDEAAPQADAQADASPAVAAVADAAAASADAKPAGTPPQATLTAPTPGAWLETFRKDMRSVLLAELDVRLQPVEGLLAALRAS</sequence>
<dbReference type="RefSeq" id="WP_175196338.1">
    <property type="nucleotide sequence ID" value="NZ_CADIJO010000041.1"/>
</dbReference>
<accession>A0A6S7APM8</accession>
<evidence type="ECO:0008006" key="4">
    <source>
        <dbReference type="Google" id="ProtNLM"/>
    </source>
</evidence>
<proteinExistence type="predicted"/>
<evidence type="ECO:0000313" key="2">
    <source>
        <dbReference type="EMBL" id="CAB3742565.1"/>
    </source>
</evidence>
<feature type="compositionally biased region" description="Acidic residues" evidence="1">
    <location>
        <begin position="224"/>
        <end position="236"/>
    </location>
</feature>
<dbReference type="AlphaFoldDB" id="A0A6S7APM8"/>
<feature type="compositionally biased region" description="Low complexity" evidence="1">
    <location>
        <begin position="247"/>
        <end position="258"/>
    </location>
</feature>
<gene>
    <name evidence="2" type="ORF">LMG3458_05968</name>
</gene>
<feature type="region of interest" description="Disordered" evidence="1">
    <location>
        <begin position="222"/>
        <end position="258"/>
    </location>
</feature>
<protein>
    <recommendedName>
        <fullName evidence="4">DUF3348 domain-containing protein</fullName>
    </recommendedName>
</protein>
<dbReference type="InterPro" id="IPR021783">
    <property type="entry name" value="DUF3348"/>
</dbReference>
<name>A0A6S7APM8_9BURK</name>
<dbReference type="Pfam" id="PF11828">
    <property type="entry name" value="DUF3348"/>
    <property type="match status" value="2"/>
</dbReference>
<evidence type="ECO:0000256" key="1">
    <source>
        <dbReference type="SAM" id="MobiDB-lite"/>
    </source>
</evidence>
<organism evidence="2 3">
    <name type="scientific">Achromobacter deleyi</name>
    <dbReference type="NCBI Taxonomy" id="1353891"/>
    <lineage>
        <taxon>Bacteria</taxon>
        <taxon>Pseudomonadati</taxon>
        <taxon>Pseudomonadota</taxon>
        <taxon>Betaproteobacteria</taxon>
        <taxon>Burkholderiales</taxon>
        <taxon>Alcaligenaceae</taxon>
        <taxon>Achromobacter</taxon>
    </lineage>
</organism>
<dbReference type="Proteomes" id="UP000494111">
    <property type="component" value="Unassembled WGS sequence"/>
</dbReference>
<dbReference type="EMBL" id="CADIJO010000041">
    <property type="protein sequence ID" value="CAB3742565.1"/>
    <property type="molecule type" value="Genomic_DNA"/>
</dbReference>